<protein>
    <submittedName>
        <fullName evidence="1">Uncharacterized protein</fullName>
    </submittedName>
</protein>
<dbReference type="EMBL" id="FCOL02000002">
    <property type="protein sequence ID" value="SAL19267.1"/>
    <property type="molecule type" value="Genomic_DNA"/>
</dbReference>
<accession>A0A158FHR8</accession>
<comment type="caution">
    <text evidence="1">The sequence shown here is derived from an EMBL/GenBank/DDBJ whole genome shotgun (WGS) entry which is preliminary data.</text>
</comment>
<reference evidence="1" key="1">
    <citation type="submission" date="2016-01" db="EMBL/GenBank/DDBJ databases">
        <authorList>
            <person name="Peeters C."/>
        </authorList>
    </citation>
    <scope>NUCLEOTIDE SEQUENCE [LARGE SCALE GENOMIC DNA]</scope>
    <source>
        <strain evidence="1">LMG 22937</strain>
    </source>
</reference>
<gene>
    <name evidence="1" type="ORF">AWB67_00629</name>
</gene>
<dbReference type="Proteomes" id="UP000054925">
    <property type="component" value="Unassembled WGS sequence"/>
</dbReference>
<name>A0A158FHR8_9BURK</name>
<evidence type="ECO:0000313" key="1">
    <source>
        <dbReference type="EMBL" id="SAL19267.1"/>
    </source>
</evidence>
<proteinExistence type="predicted"/>
<sequence length="168" mass="19377">MRRVDRGFDDFPLSHIKPERRERQISGQRIETPQYELFAEERWQRVHAIVFELAVRERQAQAPVLRHAPLRDVHARQHLDTRDERVAQMQRRPLQNVERAVDTQSDAPRVFRRLDVDIGRAARRGGAQGFGEQRDGGRVVGQGCLRRTREGGAGSGWHGVGPFVIRMT</sequence>
<organism evidence="1 2">
    <name type="scientific">Caballeronia terrestris</name>
    <dbReference type="NCBI Taxonomy" id="1226301"/>
    <lineage>
        <taxon>Bacteria</taxon>
        <taxon>Pseudomonadati</taxon>
        <taxon>Pseudomonadota</taxon>
        <taxon>Betaproteobacteria</taxon>
        <taxon>Burkholderiales</taxon>
        <taxon>Burkholderiaceae</taxon>
        <taxon>Caballeronia</taxon>
    </lineage>
</organism>
<keyword evidence="2" id="KW-1185">Reference proteome</keyword>
<dbReference type="AlphaFoldDB" id="A0A158FHR8"/>
<evidence type="ECO:0000313" key="2">
    <source>
        <dbReference type="Proteomes" id="UP000054925"/>
    </source>
</evidence>